<dbReference type="OrthoDB" id="9804482at2"/>
<evidence type="ECO:0000256" key="2">
    <source>
        <dbReference type="SAM" id="MobiDB-lite"/>
    </source>
</evidence>
<keyword evidence="1" id="KW-0645">Protease</keyword>
<dbReference type="GO" id="GO:0008237">
    <property type="term" value="F:metallopeptidase activity"/>
    <property type="evidence" value="ECO:0007669"/>
    <property type="project" value="UniProtKB-KW"/>
</dbReference>
<gene>
    <name evidence="4" type="ORF">GF068_04775</name>
</gene>
<protein>
    <recommendedName>
        <fullName evidence="3">RadC-like JAB domain-containing protein</fullName>
    </recommendedName>
</protein>
<dbReference type="PANTHER" id="PTHR30471">
    <property type="entry name" value="DNA REPAIR PROTEIN RADC"/>
    <property type="match status" value="1"/>
</dbReference>
<dbReference type="AlphaFoldDB" id="A0A6N7PGS9"/>
<dbReference type="InterPro" id="IPR020891">
    <property type="entry name" value="UPF0758_CS"/>
</dbReference>
<sequence>MPPAASAAAHPAPELGSVRLRSPEGFTFVHGSGIPTAVDARHSGPGRMATYSVKEEVAKLRYLSVHPAGMEPMRWRPPRAPGRKNARLPPAPELGPSAPKEAAPHVDTGAFSDAALLAAVLGCTEDRAAGILARAGSLARLARFGVNDIVELTRVSREEAERIAVACELGRRSLVLESRPAGPIVGVAPLARWFRLHIGGMFVQEIWAAGLDDAGVLRGAWRVARGDVHRGEIDTTAVVRGASRLQVKHVILAHNHPSGSLVTTPDDLRFVLRVHRAALAAGIKLVDCLIVGPTAGYTSLAEEGVLPGSS</sequence>
<reference evidence="4 5" key="1">
    <citation type="submission" date="2019-10" db="EMBL/GenBank/DDBJ databases">
        <title>A soil myxobacterium in the family Polyangiaceae.</title>
        <authorList>
            <person name="Li Y."/>
            <person name="Wang J."/>
        </authorList>
    </citation>
    <scope>NUCLEOTIDE SEQUENCE [LARGE SCALE GENOMIC DNA]</scope>
    <source>
        <strain evidence="4 5">DSM 14734</strain>
    </source>
</reference>
<evidence type="ECO:0000256" key="1">
    <source>
        <dbReference type="ARBA" id="ARBA00023049"/>
    </source>
</evidence>
<keyword evidence="1" id="KW-0378">Hydrolase</keyword>
<keyword evidence="5" id="KW-1185">Reference proteome</keyword>
<dbReference type="InterPro" id="IPR001405">
    <property type="entry name" value="UPF0758"/>
</dbReference>
<keyword evidence="1" id="KW-0482">Metalloprotease</keyword>
<dbReference type="Gene3D" id="3.40.140.10">
    <property type="entry name" value="Cytidine Deaminase, domain 2"/>
    <property type="match status" value="1"/>
</dbReference>
<dbReference type="Proteomes" id="UP000440224">
    <property type="component" value="Unassembled WGS sequence"/>
</dbReference>
<comment type="caution">
    <text evidence="4">The sequence shown here is derived from an EMBL/GenBank/DDBJ whole genome shotgun (WGS) entry which is preliminary data.</text>
</comment>
<proteinExistence type="predicted"/>
<name>A0A6N7PGS9_9BACT</name>
<evidence type="ECO:0000313" key="5">
    <source>
        <dbReference type="Proteomes" id="UP000440224"/>
    </source>
</evidence>
<organism evidence="4 5">
    <name type="scientific">Polyangium spumosum</name>
    <dbReference type="NCBI Taxonomy" id="889282"/>
    <lineage>
        <taxon>Bacteria</taxon>
        <taxon>Pseudomonadati</taxon>
        <taxon>Myxococcota</taxon>
        <taxon>Polyangia</taxon>
        <taxon>Polyangiales</taxon>
        <taxon>Polyangiaceae</taxon>
        <taxon>Polyangium</taxon>
    </lineage>
</organism>
<feature type="domain" description="RadC-like JAB" evidence="3">
    <location>
        <begin position="195"/>
        <end position="304"/>
    </location>
</feature>
<accession>A0A6N7PGS9</accession>
<evidence type="ECO:0000313" key="4">
    <source>
        <dbReference type="EMBL" id="MRG91238.1"/>
    </source>
</evidence>
<dbReference type="InterPro" id="IPR025657">
    <property type="entry name" value="RadC_JAB"/>
</dbReference>
<feature type="region of interest" description="Disordered" evidence="2">
    <location>
        <begin position="73"/>
        <end position="104"/>
    </location>
</feature>
<evidence type="ECO:0000259" key="3">
    <source>
        <dbReference type="Pfam" id="PF04002"/>
    </source>
</evidence>
<dbReference type="PANTHER" id="PTHR30471:SF3">
    <property type="entry name" value="UPF0758 PROTEIN YEES-RELATED"/>
    <property type="match status" value="1"/>
</dbReference>
<dbReference type="EMBL" id="WJIE01000001">
    <property type="protein sequence ID" value="MRG91238.1"/>
    <property type="molecule type" value="Genomic_DNA"/>
</dbReference>
<dbReference type="PROSITE" id="PS01302">
    <property type="entry name" value="UPF0758"/>
    <property type="match status" value="1"/>
</dbReference>
<dbReference type="Pfam" id="PF04002">
    <property type="entry name" value="RadC"/>
    <property type="match status" value="1"/>
</dbReference>